<dbReference type="EMBL" id="SZYD01000008">
    <property type="protein sequence ID" value="KAD5507930.1"/>
    <property type="molecule type" value="Genomic_DNA"/>
</dbReference>
<keyword evidence="3" id="KW-1185">Reference proteome</keyword>
<dbReference type="AlphaFoldDB" id="A0A5N6NY82"/>
<reference evidence="2 3" key="1">
    <citation type="submission" date="2019-05" db="EMBL/GenBank/DDBJ databases">
        <title>Mikania micrantha, genome provides insights into the molecular mechanism of rapid growth.</title>
        <authorList>
            <person name="Liu B."/>
        </authorList>
    </citation>
    <scope>NUCLEOTIDE SEQUENCE [LARGE SCALE GENOMIC DNA]</scope>
    <source>
        <strain evidence="2">NLD-2019</strain>
        <tissue evidence="2">Leaf</tissue>
    </source>
</reference>
<comment type="caution">
    <text evidence="2">The sequence shown here is derived from an EMBL/GenBank/DDBJ whole genome shotgun (WGS) entry which is preliminary data.</text>
</comment>
<evidence type="ECO:0000256" key="1">
    <source>
        <dbReference type="SAM" id="MobiDB-lite"/>
    </source>
</evidence>
<sequence>MTLLEFGVLLGLYTKEEIDTDLYRLAWQEDFDDIISSLWPQISDSPWLGKARQQQQGDVRAAPAGAPLRPPPPPRGRRLVFRDPVLRDQSRRLDRLEDLVA</sequence>
<feature type="region of interest" description="Disordered" evidence="1">
    <location>
        <begin position="48"/>
        <end position="81"/>
    </location>
</feature>
<evidence type="ECO:0000313" key="2">
    <source>
        <dbReference type="EMBL" id="KAD5507930.1"/>
    </source>
</evidence>
<name>A0A5N6NY82_9ASTR</name>
<evidence type="ECO:0000313" key="3">
    <source>
        <dbReference type="Proteomes" id="UP000326396"/>
    </source>
</evidence>
<dbReference type="Proteomes" id="UP000326396">
    <property type="component" value="Linkage Group LG16"/>
</dbReference>
<gene>
    <name evidence="2" type="ORF">E3N88_15633</name>
</gene>
<organism evidence="2 3">
    <name type="scientific">Mikania micrantha</name>
    <name type="common">bitter vine</name>
    <dbReference type="NCBI Taxonomy" id="192012"/>
    <lineage>
        <taxon>Eukaryota</taxon>
        <taxon>Viridiplantae</taxon>
        <taxon>Streptophyta</taxon>
        <taxon>Embryophyta</taxon>
        <taxon>Tracheophyta</taxon>
        <taxon>Spermatophyta</taxon>
        <taxon>Magnoliopsida</taxon>
        <taxon>eudicotyledons</taxon>
        <taxon>Gunneridae</taxon>
        <taxon>Pentapetalae</taxon>
        <taxon>asterids</taxon>
        <taxon>campanulids</taxon>
        <taxon>Asterales</taxon>
        <taxon>Asteraceae</taxon>
        <taxon>Asteroideae</taxon>
        <taxon>Heliantheae alliance</taxon>
        <taxon>Eupatorieae</taxon>
        <taxon>Mikania</taxon>
    </lineage>
</organism>
<proteinExistence type="predicted"/>
<protein>
    <submittedName>
        <fullName evidence="2">Uncharacterized protein</fullName>
    </submittedName>
</protein>
<accession>A0A5N6NY82</accession>